<feature type="compositionally biased region" description="Low complexity" evidence="5">
    <location>
        <begin position="30"/>
        <end position="45"/>
    </location>
</feature>
<keyword evidence="3" id="KW-0347">Helicase</keyword>
<evidence type="ECO:0000259" key="7">
    <source>
        <dbReference type="PROSITE" id="PS51194"/>
    </source>
</evidence>
<dbReference type="InterPro" id="IPR001650">
    <property type="entry name" value="Helicase_C-like"/>
</dbReference>
<feature type="region of interest" description="Disordered" evidence="5">
    <location>
        <begin position="1"/>
        <end position="78"/>
    </location>
</feature>
<keyword evidence="1" id="KW-0547">Nucleotide-binding</keyword>
<evidence type="ECO:0000313" key="9">
    <source>
        <dbReference type="Proteomes" id="UP000008066"/>
    </source>
</evidence>
<dbReference type="FunFam" id="1.20.120.1080:FF:000002">
    <property type="entry name" value="Putative ATP-dependent RNA helicase DHX36"/>
    <property type="match status" value="1"/>
</dbReference>
<dbReference type="OrthoDB" id="5600252at2759"/>
<feature type="compositionally biased region" description="Basic and acidic residues" evidence="5">
    <location>
        <begin position="393"/>
        <end position="408"/>
    </location>
</feature>
<dbReference type="GeneID" id="18258747"/>
<dbReference type="GO" id="GO:0016787">
    <property type="term" value="F:hydrolase activity"/>
    <property type="evidence" value="ECO:0007669"/>
    <property type="project" value="UniProtKB-KW"/>
</dbReference>
<gene>
    <name evidence="8" type="ORF">CTHT_0047090</name>
</gene>
<dbReference type="EMBL" id="GL988043">
    <property type="protein sequence ID" value="EGS20195.1"/>
    <property type="molecule type" value="Genomic_DNA"/>
</dbReference>
<dbReference type="SMART" id="SM00487">
    <property type="entry name" value="DEXDc"/>
    <property type="match status" value="1"/>
</dbReference>
<feature type="domain" description="Helicase C-terminal" evidence="7">
    <location>
        <begin position="920"/>
        <end position="1120"/>
    </location>
</feature>
<dbReference type="RefSeq" id="XP_006695080.1">
    <property type="nucleotide sequence ID" value="XM_006695017.1"/>
</dbReference>
<dbReference type="GO" id="GO:0005524">
    <property type="term" value="F:ATP binding"/>
    <property type="evidence" value="ECO:0007669"/>
    <property type="project" value="UniProtKB-KW"/>
</dbReference>
<dbReference type="PROSITE" id="PS51192">
    <property type="entry name" value="HELICASE_ATP_BIND_1"/>
    <property type="match status" value="1"/>
</dbReference>
<evidence type="ECO:0000256" key="2">
    <source>
        <dbReference type="ARBA" id="ARBA00022801"/>
    </source>
</evidence>
<dbReference type="Pfam" id="PF07717">
    <property type="entry name" value="OB_NTP_bind"/>
    <property type="match status" value="1"/>
</dbReference>
<evidence type="ECO:0000256" key="3">
    <source>
        <dbReference type="ARBA" id="ARBA00022806"/>
    </source>
</evidence>
<reference evidence="8 9" key="1">
    <citation type="journal article" date="2011" name="Cell">
        <title>Insight into structure and assembly of the nuclear pore complex by utilizing the genome of a eukaryotic thermophile.</title>
        <authorList>
            <person name="Amlacher S."/>
            <person name="Sarges P."/>
            <person name="Flemming D."/>
            <person name="van Noort V."/>
            <person name="Kunze R."/>
            <person name="Devos D.P."/>
            <person name="Arumugam M."/>
            <person name="Bork P."/>
            <person name="Hurt E."/>
        </authorList>
    </citation>
    <scope>NUCLEOTIDE SEQUENCE [LARGE SCALE GENOMIC DNA]</scope>
    <source>
        <strain evidence="9">DSM 1495 / CBS 144.50 / IMI 039719</strain>
    </source>
</reference>
<dbReference type="GO" id="GO:0003723">
    <property type="term" value="F:RNA binding"/>
    <property type="evidence" value="ECO:0007669"/>
    <property type="project" value="TreeGrafter"/>
</dbReference>
<keyword evidence="9" id="KW-1185">Reference proteome</keyword>
<dbReference type="PANTHER" id="PTHR18934">
    <property type="entry name" value="ATP-DEPENDENT RNA HELICASE"/>
    <property type="match status" value="1"/>
</dbReference>
<evidence type="ECO:0000256" key="1">
    <source>
        <dbReference type="ARBA" id="ARBA00022741"/>
    </source>
</evidence>
<dbReference type="Pfam" id="PF00270">
    <property type="entry name" value="DEAD"/>
    <property type="match status" value="1"/>
</dbReference>
<dbReference type="Pfam" id="PF21010">
    <property type="entry name" value="HA2_C"/>
    <property type="match status" value="1"/>
</dbReference>
<protein>
    <submittedName>
        <fullName evidence="8">Uncharacterized protein</fullName>
    </submittedName>
</protein>
<dbReference type="InterPro" id="IPR011545">
    <property type="entry name" value="DEAD/DEAH_box_helicase_dom"/>
</dbReference>
<evidence type="ECO:0000256" key="5">
    <source>
        <dbReference type="SAM" id="MobiDB-lite"/>
    </source>
</evidence>
<dbReference type="KEGG" id="cthr:CTHT_0047090"/>
<dbReference type="GO" id="GO:0004386">
    <property type="term" value="F:helicase activity"/>
    <property type="evidence" value="ECO:0007669"/>
    <property type="project" value="UniProtKB-KW"/>
</dbReference>
<dbReference type="FunFam" id="3.40.50.300:FF:001922">
    <property type="entry name" value="DEAH (Asp-Glu-Ala-His) box polypeptide 29"/>
    <property type="match status" value="1"/>
</dbReference>
<evidence type="ECO:0000259" key="6">
    <source>
        <dbReference type="PROSITE" id="PS51192"/>
    </source>
</evidence>
<feature type="compositionally biased region" description="Polar residues" evidence="5">
    <location>
        <begin position="64"/>
        <end position="78"/>
    </location>
</feature>
<name>G0S9T4_CHATD</name>
<feature type="region of interest" description="Disordered" evidence="5">
    <location>
        <begin position="243"/>
        <end position="301"/>
    </location>
</feature>
<dbReference type="Pfam" id="PF00271">
    <property type="entry name" value="Helicase_C"/>
    <property type="match status" value="1"/>
</dbReference>
<dbReference type="eggNOG" id="KOG0920">
    <property type="taxonomic scope" value="Eukaryota"/>
</dbReference>
<dbReference type="STRING" id="759272.G0S9T4"/>
<dbReference type="Gene3D" id="3.40.50.300">
    <property type="entry name" value="P-loop containing nucleotide triphosphate hydrolases"/>
    <property type="match status" value="3"/>
</dbReference>
<evidence type="ECO:0000256" key="4">
    <source>
        <dbReference type="ARBA" id="ARBA00022840"/>
    </source>
</evidence>
<dbReference type="PANTHER" id="PTHR18934:SF145">
    <property type="entry name" value="ATP-DEPENDENT RNA HELICASE DHX57-RELATED"/>
    <property type="match status" value="1"/>
</dbReference>
<dbReference type="HOGENOM" id="CLU_001832_1_3_1"/>
<accession>G0S9T4</accession>
<feature type="region of interest" description="Disordered" evidence="5">
    <location>
        <begin position="393"/>
        <end position="417"/>
    </location>
</feature>
<proteinExistence type="predicted"/>
<keyword evidence="2" id="KW-0378">Hydrolase</keyword>
<evidence type="ECO:0000313" key="8">
    <source>
        <dbReference type="EMBL" id="EGS20195.1"/>
    </source>
</evidence>
<dbReference type="PROSITE" id="PS51194">
    <property type="entry name" value="HELICASE_CTER"/>
    <property type="match status" value="1"/>
</dbReference>
<feature type="domain" description="Helicase ATP-binding" evidence="6">
    <location>
        <begin position="722"/>
        <end position="842"/>
    </location>
</feature>
<dbReference type="CDD" id="cd18791">
    <property type="entry name" value="SF2_C_RHA"/>
    <property type="match status" value="1"/>
</dbReference>
<dbReference type="OMA" id="TFPVEMK"/>
<dbReference type="Gene3D" id="1.20.120.1080">
    <property type="match status" value="1"/>
</dbReference>
<dbReference type="Proteomes" id="UP000008066">
    <property type="component" value="Unassembled WGS sequence"/>
</dbReference>
<keyword evidence="4" id="KW-0067">ATP-binding</keyword>
<feature type="region of interest" description="Disordered" evidence="5">
    <location>
        <begin position="641"/>
        <end position="661"/>
    </location>
</feature>
<dbReference type="CDD" id="cd17917">
    <property type="entry name" value="DEXHc_RHA-like"/>
    <property type="match status" value="1"/>
</dbReference>
<feature type="region of interest" description="Disordered" evidence="5">
    <location>
        <begin position="328"/>
        <end position="350"/>
    </location>
</feature>
<dbReference type="InterPro" id="IPR007502">
    <property type="entry name" value="Helicase-assoc_dom"/>
</dbReference>
<dbReference type="InterPro" id="IPR011709">
    <property type="entry name" value="DEAD-box_helicase_OB_fold"/>
</dbReference>
<dbReference type="SUPFAM" id="SSF52540">
    <property type="entry name" value="P-loop containing nucleoside triphosphate hydrolases"/>
    <property type="match status" value="2"/>
</dbReference>
<organism evidence="9">
    <name type="scientific">Chaetomium thermophilum (strain DSM 1495 / CBS 144.50 / IMI 039719)</name>
    <name type="common">Thermochaetoides thermophila</name>
    <dbReference type="NCBI Taxonomy" id="759272"/>
    <lineage>
        <taxon>Eukaryota</taxon>
        <taxon>Fungi</taxon>
        <taxon>Dikarya</taxon>
        <taxon>Ascomycota</taxon>
        <taxon>Pezizomycotina</taxon>
        <taxon>Sordariomycetes</taxon>
        <taxon>Sordariomycetidae</taxon>
        <taxon>Sordariales</taxon>
        <taxon>Chaetomiaceae</taxon>
        <taxon>Thermochaetoides</taxon>
    </lineage>
</organism>
<dbReference type="InterPro" id="IPR027417">
    <property type="entry name" value="P-loop_NTPase"/>
</dbReference>
<feature type="compositionally biased region" description="Low complexity" evidence="5">
    <location>
        <begin position="641"/>
        <end position="651"/>
    </location>
</feature>
<dbReference type="SMART" id="SM00847">
    <property type="entry name" value="HA2"/>
    <property type="match status" value="1"/>
</dbReference>
<sequence>MAPKKKSKKPVSNPARGFATTSIASKPRVAEAAPSSASTPAQSRSFNNNNKTADTDAPPKNDVPPSNSAKGATPAQNTLTAKALSPEEFEKQLEESELQLLVEKYGQTVRRLAQRQKSRLETDRRILRNGADTVNPKKWLPTELMDQILELIQAENRFAASGIVSDGATSRLPPEEDLIIKLWTLQLTLQAAGMPSNRIQPALQYVLDIAPNISLNVKGESIWGLEEVLDWFARECSLEELPDYSGRKTGSKSQADTPADTPDASRGGTPFEIDPKLGSKMKGSALNKSRQASPKRPTITVTFDEDIDPDQLLPLWLESKTKLFRIQRPRQDAAKKKGSQEKDSSSDDPEEALLLAKIDRIEKDVLFDKSVAENQWRTKKIELEREYAAAKAEERKKQADENKKKAAEEPPAPTDADEINAEAERIAAEILAEQPGDEDGALADLFASLPVNEVDPLTGKSNTVVNGADGVKVTIRDFGKWSGLTPMRVLEDACRDSSVKISYHLLSDVSYANRHAVNIIWSKPQEIPTPLELGEVEVFASPNQFVYKMMSIAAPDKKQSEAYIATVALFGIFGASANEKEDKAGNRLPQVWKDLYGELAEARKNKADQADRDVLRHLRDIVRKRVEQELEEGVLVQGFKGRGQSRNQTDSDQSDQDRARRQAVEPEYYQNIWLQKSQTPKFQKMLEYRKELPMWKAKQDVVNIVEREQVVIICEPRRISAISLARRVSEELGEDKHDLGTNRSLVGYSIRLEAKVARETRLVYATTGIVMRMLEGSNDLQEITHLVLDEVHERTIDSDFLLVVLKKLLARRKDLKVILMSATVDAEKFSNYFGGAPVLSVPGRTFPVKDLYLEDAVEYTGYTVDEQNLGGITEIDDDAEPEVDESAKPELLQELSQAGYSARTRNTLAQLDEYQIPYDLIIQLIDKISEDDSPYKMFSNSILVFLPGIAEIRELHDRLVVFKTHKDEARRRHERMHGDIRLEDNMPDDEWVVIPLHSTIATEDQEKAFQVLPRGQRKIVLATNIAETGITIPDVTCVIDTGKHREMRFDDRRQLSRLLDAFISRANAKQRRGRAGRVQEGVCFHLFTRYRYKHLMNDQQTPEMLRLSLQDLAIRVKMCNLGGIEETLSQALDPPSAKNIRRAIDALVDVRALTANTEELTPLGIQLARLPLDVFLGKLILLGAVFKCLDMAITVAAILSSKSPFQAPFGQRAQADNARMQFRRGDSDLLTAYNAYTAWKRVCQTPGASEYQFCRKNFLSEQALASIEDLKGQLLVAVADSGFLQLTSEERQALNRLRFSGRRRNQWYEVPKRVDVNSDNEVVAQSVIAWSFYPKLLVRDGNSKGLRNVGNNKPITIHPTSVNHPSKRGEAPLLRWLSYYNIMQSKSAYDARAHETTAVDPFAIVLLCGDVRADMFSGVFVLDGNRARFALPDWKTMLAVKCLRARLKEILTRNFRTPGKLPTAQQERWLEVWQKVFALAMERKLKERENGGRGSGNNK</sequence>
<dbReference type="InterPro" id="IPR014001">
    <property type="entry name" value="Helicase_ATP-bd"/>
</dbReference>
<feature type="compositionally biased region" description="Basic and acidic residues" evidence="5">
    <location>
        <begin position="329"/>
        <end position="345"/>
    </location>
</feature>
<dbReference type="SMART" id="SM00490">
    <property type="entry name" value="HELICc"/>
    <property type="match status" value="1"/>
</dbReference>